<evidence type="ECO:0000313" key="6">
    <source>
        <dbReference type="Proteomes" id="UP001254165"/>
    </source>
</evidence>
<gene>
    <name evidence="5" type="ORF">QYE77_10825</name>
</gene>
<evidence type="ECO:0000256" key="1">
    <source>
        <dbReference type="ARBA" id="ARBA00011888"/>
    </source>
</evidence>
<organism evidence="5 6">
    <name type="scientific">Thermanaerothrix solaris</name>
    <dbReference type="NCBI Taxonomy" id="3058434"/>
    <lineage>
        <taxon>Bacteria</taxon>
        <taxon>Bacillati</taxon>
        <taxon>Chloroflexota</taxon>
        <taxon>Anaerolineae</taxon>
        <taxon>Anaerolineales</taxon>
        <taxon>Anaerolineaceae</taxon>
        <taxon>Thermanaerothrix</taxon>
    </lineage>
</organism>
<dbReference type="EC" id="2.4.2.3" evidence="1"/>
<feature type="domain" description="Nucleoside phosphorylase" evidence="4">
    <location>
        <begin position="68"/>
        <end position="225"/>
    </location>
</feature>
<evidence type="ECO:0000256" key="3">
    <source>
        <dbReference type="ARBA" id="ARBA00048447"/>
    </source>
</evidence>
<comment type="caution">
    <text evidence="5">The sequence shown here is derived from an EMBL/GenBank/DDBJ whole genome shotgun (WGS) entry which is preliminary data.</text>
</comment>
<dbReference type="EMBL" id="JAUHMF010000002">
    <property type="protein sequence ID" value="MDT8898760.1"/>
    <property type="molecule type" value="Genomic_DNA"/>
</dbReference>
<accession>A0ABU3NPJ1</accession>
<dbReference type="PANTHER" id="PTHR43691:SF11">
    <property type="entry name" value="FI09636P-RELATED"/>
    <property type="match status" value="1"/>
</dbReference>
<dbReference type="Gene3D" id="3.40.50.1580">
    <property type="entry name" value="Nucleoside phosphorylase domain"/>
    <property type="match status" value="1"/>
</dbReference>
<evidence type="ECO:0000259" key="4">
    <source>
        <dbReference type="Pfam" id="PF01048"/>
    </source>
</evidence>
<dbReference type="SUPFAM" id="SSF53167">
    <property type="entry name" value="Purine and uridine phosphorylases"/>
    <property type="match status" value="1"/>
</dbReference>
<keyword evidence="6" id="KW-1185">Reference proteome</keyword>
<reference evidence="5 6" key="1">
    <citation type="submission" date="2023-07" db="EMBL/GenBank/DDBJ databases">
        <title>Novel species of Thermanaerothrix with wide hydrolytic capabilities.</title>
        <authorList>
            <person name="Zayulina K.S."/>
            <person name="Podosokorskaya O.A."/>
            <person name="Elcheninov A.G."/>
        </authorList>
    </citation>
    <scope>NUCLEOTIDE SEQUENCE [LARGE SCALE GENOMIC DNA]</scope>
    <source>
        <strain evidence="5 6">4228-RoL</strain>
    </source>
</reference>
<comment type="catalytic activity">
    <reaction evidence="3">
        <text>uridine + phosphate = alpha-D-ribose 1-phosphate + uracil</text>
        <dbReference type="Rhea" id="RHEA:24388"/>
        <dbReference type="ChEBI" id="CHEBI:16704"/>
        <dbReference type="ChEBI" id="CHEBI:17568"/>
        <dbReference type="ChEBI" id="CHEBI:43474"/>
        <dbReference type="ChEBI" id="CHEBI:57720"/>
        <dbReference type="EC" id="2.4.2.3"/>
    </reaction>
</comment>
<protein>
    <recommendedName>
        <fullName evidence="2">Uridine phosphorylase</fullName>
        <ecNumber evidence="1">2.4.2.3</ecNumber>
    </recommendedName>
</protein>
<dbReference type="Proteomes" id="UP001254165">
    <property type="component" value="Unassembled WGS sequence"/>
</dbReference>
<proteinExistence type="predicted"/>
<evidence type="ECO:0000313" key="5">
    <source>
        <dbReference type="EMBL" id="MDT8898760.1"/>
    </source>
</evidence>
<dbReference type="CDD" id="cd09007">
    <property type="entry name" value="NP-I_spr0068"/>
    <property type="match status" value="1"/>
</dbReference>
<dbReference type="PANTHER" id="PTHR43691">
    <property type="entry name" value="URIDINE PHOSPHORYLASE"/>
    <property type="match status" value="1"/>
</dbReference>
<dbReference type="Pfam" id="PF01048">
    <property type="entry name" value="PNP_UDP_1"/>
    <property type="match status" value="1"/>
</dbReference>
<dbReference type="InterPro" id="IPR000845">
    <property type="entry name" value="Nucleoside_phosphorylase_d"/>
</dbReference>
<name>A0ABU3NPJ1_9CHLR</name>
<evidence type="ECO:0000256" key="2">
    <source>
        <dbReference type="ARBA" id="ARBA00021980"/>
    </source>
</evidence>
<sequence>MSESPTSWPILEYDPDPRAILEPQPPLPAAPVPKRAVLCFFQEVLEGLRARGRLRVIGQLKSEIGPNPLYLLEEEENEPVLVLHPGVGAPLAAGFLEEILALGVRKVMACGGCGALTPKITAGHVIVVTAAVRDEGTSYHYLPPAREVIADPQAVAALVAALEYHKVPYRLGKTWTTDGLYRETVARRARRVDEGCVVVEMEAAALMAVARFRGVPLGQVLYGGDLVIPEGWDEREWYRRGSDRERLFWLTVEAVRRL</sequence>
<dbReference type="RefSeq" id="WP_315625421.1">
    <property type="nucleotide sequence ID" value="NZ_JAUHMF010000002.1"/>
</dbReference>
<dbReference type="InterPro" id="IPR035994">
    <property type="entry name" value="Nucleoside_phosphorylase_sf"/>
</dbReference>